<dbReference type="EMBL" id="VXIS01000199">
    <property type="protein sequence ID" value="KAA8897414.1"/>
    <property type="molecule type" value="Genomic_DNA"/>
</dbReference>
<dbReference type="PANTHER" id="PTHR31571">
    <property type="entry name" value="ALTERED INHERITANCE OF MITOCHONDRIA PROTEIN 6"/>
    <property type="match status" value="1"/>
</dbReference>
<evidence type="ECO:0000256" key="5">
    <source>
        <dbReference type="ARBA" id="ARBA00022990"/>
    </source>
</evidence>
<evidence type="ECO:0000313" key="12">
    <source>
        <dbReference type="Proteomes" id="UP000326924"/>
    </source>
</evidence>
<name>A0A5J5EPI3_9PEZI</name>
<feature type="compositionally biased region" description="Polar residues" evidence="10">
    <location>
        <begin position="338"/>
        <end position="369"/>
    </location>
</feature>
<evidence type="ECO:0000256" key="2">
    <source>
        <dbReference type="ARBA" id="ARBA00013184"/>
    </source>
</evidence>
<dbReference type="InterPro" id="IPR013178">
    <property type="entry name" value="Histone_AcTrfase_Rtt109/CBP"/>
</dbReference>
<keyword evidence="7" id="KW-0804">Transcription</keyword>
<comment type="subcellular location">
    <subcellularLocation>
        <location evidence="1">Nucleus</location>
    </subcellularLocation>
</comment>
<accession>A0A5J5EPI3</accession>
<keyword evidence="5" id="KW-0007">Acetylation</keyword>
<evidence type="ECO:0000256" key="6">
    <source>
        <dbReference type="ARBA" id="ARBA00023015"/>
    </source>
</evidence>
<dbReference type="GO" id="GO:0006355">
    <property type="term" value="P:regulation of DNA-templated transcription"/>
    <property type="evidence" value="ECO:0007669"/>
    <property type="project" value="InterPro"/>
</dbReference>
<gene>
    <name evidence="11" type="ORF">FN846DRAFT_992537</name>
</gene>
<comment type="catalytic activity">
    <reaction evidence="9">
        <text>L-lysyl-[histone] + acetyl-CoA = N(6)-acetyl-L-lysyl-[histone] + CoA + H(+)</text>
        <dbReference type="Rhea" id="RHEA:21992"/>
        <dbReference type="Rhea" id="RHEA-COMP:9845"/>
        <dbReference type="Rhea" id="RHEA-COMP:11338"/>
        <dbReference type="ChEBI" id="CHEBI:15378"/>
        <dbReference type="ChEBI" id="CHEBI:29969"/>
        <dbReference type="ChEBI" id="CHEBI:57287"/>
        <dbReference type="ChEBI" id="CHEBI:57288"/>
        <dbReference type="ChEBI" id="CHEBI:61930"/>
        <dbReference type="EC" id="2.3.1.48"/>
    </reaction>
    <physiologicalReaction direction="left-to-right" evidence="9">
        <dbReference type="Rhea" id="RHEA:21993"/>
    </physiologicalReaction>
</comment>
<dbReference type="SMART" id="SM01250">
    <property type="entry name" value="KAT11"/>
    <property type="match status" value="1"/>
</dbReference>
<dbReference type="Pfam" id="PF08214">
    <property type="entry name" value="HAT_KAT11"/>
    <property type="match status" value="1"/>
</dbReference>
<dbReference type="GO" id="GO:0006974">
    <property type="term" value="P:DNA damage response"/>
    <property type="evidence" value="ECO:0007669"/>
    <property type="project" value="UniProtKB-KW"/>
</dbReference>
<feature type="region of interest" description="Disordered" evidence="10">
    <location>
        <begin position="320"/>
        <end position="384"/>
    </location>
</feature>
<keyword evidence="4" id="KW-0227">DNA damage</keyword>
<dbReference type="GO" id="GO:0032931">
    <property type="term" value="F:histone H3K56 acetyltransferase activity"/>
    <property type="evidence" value="ECO:0007669"/>
    <property type="project" value="TreeGrafter"/>
</dbReference>
<organism evidence="11 12">
    <name type="scientific">Sphaerosporella brunnea</name>
    <dbReference type="NCBI Taxonomy" id="1250544"/>
    <lineage>
        <taxon>Eukaryota</taxon>
        <taxon>Fungi</taxon>
        <taxon>Dikarya</taxon>
        <taxon>Ascomycota</taxon>
        <taxon>Pezizomycotina</taxon>
        <taxon>Pezizomycetes</taxon>
        <taxon>Pezizales</taxon>
        <taxon>Pyronemataceae</taxon>
        <taxon>Sphaerosporella</taxon>
    </lineage>
</organism>
<keyword evidence="8" id="KW-0539">Nucleus</keyword>
<comment type="caution">
    <text evidence="11">The sequence shown here is derived from an EMBL/GenBank/DDBJ whole genome shotgun (WGS) entry which is preliminary data.</text>
</comment>
<keyword evidence="6" id="KW-0805">Transcription regulation</keyword>
<dbReference type="EC" id="2.3.1.48" evidence="2"/>
<dbReference type="InterPro" id="IPR051236">
    <property type="entry name" value="HAT_RTT109-like"/>
</dbReference>
<dbReference type="AlphaFoldDB" id="A0A5J5EPI3"/>
<dbReference type="PANTHER" id="PTHR31571:SF2">
    <property type="entry name" value="HISTONE ACETYLTRANSFERASE RTT109"/>
    <property type="match status" value="1"/>
</dbReference>
<evidence type="ECO:0000256" key="1">
    <source>
        <dbReference type="ARBA" id="ARBA00004123"/>
    </source>
</evidence>
<protein>
    <recommendedName>
        <fullName evidence="2">histone acetyltransferase</fullName>
        <ecNumber evidence="2">2.3.1.48</ecNumber>
    </recommendedName>
</protein>
<evidence type="ECO:0000256" key="9">
    <source>
        <dbReference type="ARBA" id="ARBA00048940"/>
    </source>
</evidence>
<evidence type="ECO:0000256" key="8">
    <source>
        <dbReference type="ARBA" id="ARBA00023242"/>
    </source>
</evidence>
<reference evidence="11 12" key="1">
    <citation type="submission" date="2019-09" db="EMBL/GenBank/DDBJ databases">
        <title>Draft genome of the ectomycorrhizal ascomycete Sphaerosporella brunnea.</title>
        <authorList>
            <consortium name="DOE Joint Genome Institute"/>
            <person name="Benucci G.M."/>
            <person name="Marozzi G."/>
            <person name="Antonielli L."/>
            <person name="Sanchez S."/>
            <person name="Marco P."/>
            <person name="Wang X."/>
            <person name="Falini L.B."/>
            <person name="Barry K."/>
            <person name="Haridas S."/>
            <person name="Lipzen A."/>
            <person name="Labutti K."/>
            <person name="Grigoriev I.V."/>
            <person name="Murat C."/>
            <person name="Martin F."/>
            <person name="Albertini E."/>
            <person name="Donnini D."/>
            <person name="Bonito G."/>
        </authorList>
    </citation>
    <scope>NUCLEOTIDE SEQUENCE [LARGE SCALE GENOMIC DNA]</scope>
    <source>
        <strain evidence="11 12">Sb_GMNB300</strain>
    </source>
</reference>
<sequence length="559" mass="61926">MNTITPPATPSPSKSSLAVALSSLLPSDLTISVYHIASTPAKTDHLFTPPPCRKPAATSLESHFVAISHDNVLAFAIELLVYTLTATGERIIFISKADSSGYLPSSAATYSLNNSDTRISLVRSVATTAVRCILDAARAQNPHAKITLNLFARAQSQYLFPNSAANSAKHVLEDQGLIAWWCRVLDPVYQRHIPYAKAYCLVPGFDRAQTRRLLPNGEWICGHPLRTDPERDITVREIIPWFPDDPKARFLMELDADGDSKRRSKQWANIKTVDVFWDLMSMRQECSLGRCVGFIWVVVEGEKKVEAEVRDLTAEKAEVDKKEQLATPEPTHNDNQSKSKLQINTDTESKSTQTPESSQSRPTDVTSPSSPQPCPASRSPNKRSLSNAASMLMSPRKKKPKPFDLPITPPLITPAIVLDEKRYDRTVDALLNHTDFGTLESARTGTRKWIQGAYAVVKSSDVTIRDGWNWGEVVTGTATRVVEAEKAVGGVNVLPVRKRTKEGEKPSQEINTLTVRKREKPAVDILSEDPMCKRDKLEEKHPVINVLGAGLVRKREKPA</sequence>
<dbReference type="OrthoDB" id="3361892at2759"/>
<dbReference type="InParanoid" id="A0A5J5EPI3"/>
<evidence type="ECO:0000256" key="4">
    <source>
        <dbReference type="ARBA" id="ARBA00022763"/>
    </source>
</evidence>
<evidence type="ECO:0000256" key="10">
    <source>
        <dbReference type="SAM" id="MobiDB-lite"/>
    </source>
</evidence>
<dbReference type="InterPro" id="IPR016849">
    <property type="entry name" value="Rtt109"/>
</dbReference>
<keyword evidence="3" id="KW-0808">Transferase</keyword>
<dbReference type="PROSITE" id="PS51728">
    <property type="entry name" value="RTT109_HAT"/>
    <property type="match status" value="1"/>
</dbReference>
<dbReference type="Proteomes" id="UP000326924">
    <property type="component" value="Unassembled WGS sequence"/>
</dbReference>
<evidence type="ECO:0000313" key="11">
    <source>
        <dbReference type="EMBL" id="KAA8897414.1"/>
    </source>
</evidence>
<dbReference type="GO" id="GO:0005634">
    <property type="term" value="C:nucleus"/>
    <property type="evidence" value="ECO:0007669"/>
    <property type="project" value="UniProtKB-SubCell"/>
</dbReference>
<keyword evidence="12" id="KW-1185">Reference proteome</keyword>
<evidence type="ECO:0000256" key="7">
    <source>
        <dbReference type="ARBA" id="ARBA00023163"/>
    </source>
</evidence>
<proteinExistence type="predicted"/>
<evidence type="ECO:0000256" key="3">
    <source>
        <dbReference type="ARBA" id="ARBA00022679"/>
    </source>
</evidence>